<dbReference type="InterPro" id="IPR024970">
    <property type="entry name" value="Maelstrom"/>
</dbReference>
<dbReference type="VEuPathDB" id="AmoebaDB:EHI5A_167530"/>
<dbReference type="VEuPathDB" id="AmoebaDB:KM1_053670"/>
<keyword evidence="2" id="KW-0943">RNA-mediated gene silencing</keyword>
<feature type="compositionally biased region" description="Basic residues" evidence="3">
    <location>
        <begin position="515"/>
        <end position="526"/>
    </location>
</feature>
<dbReference type="SUPFAM" id="SSF53098">
    <property type="entry name" value="Ribonuclease H-like"/>
    <property type="match status" value="1"/>
</dbReference>
<name>A0A5K1USC0_ENTHI</name>
<comment type="caution">
    <text evidence="5">The sequence shown here is derived from an EMBL/GenBank/DDBJ whole genome shotgun (WGS) entry which is preliminary data.</text>
</comment>
<dbReference type="VEuPathDB" id="AmoebaDB:EHI_192630"/>
<feature type="region of interest" description="Disordered" evidence="3">
    <location>
        <begin position="478"/>
        <end position="526"/>
    </location>
</feature>
<dbReference type="AlphaFoldDB" id="A0A5K1USC0"/>
<dbReference type="GO" id="GO:0060964">
    <property type="term" value="P:regulation of miRNA-mediated gene silencing"/>
    <property type="evidence" value="ECO:0007669"/>
    <property type="project" value="InterPro"/>
</dbReference>
<comment type="similarity">
    <text evidence="1">Belongs to the maelstrom family.</text>
</comment>
<dbReference type="VEuPathDB" id="AmoebaDB:EHI8A_128030"/>
<proteinExistence type="inferred from homology"/>
<dbReference type="GO" id="GO:0031047">
    <property type="term" value="P:regulatory ncRNA-mediated gene silencing"/>
    <property type="evidence" value="ECO:0007669"/>
    <property type="project" value="UniProtKB-KW"/>
</dbReference>
<dbReference type="InterPro" id="IPR012337">
    <property type="entry name" value="RNaseH-like_sf"/>
</dbReference>
<evidence type="ECO:0000256" key="1">
    <source>
        <dbReference type="ARBA" id="ARBA00007057"/>
    </source>
</evidence>
<evidence type="ECO:0000256" key="3">
    <source>
        <dbReference type="SAM" id="MobiDB-lite"/>
    </source>
</evidence>
<dbReference type="Proteomes" id="UP000078387">
    <property type="component" value="Unassembled WGS sequence"/>
</dbReference>
<dbReference type="VEuPathDB" id="AmoebaDB:EHI7A_115900"/>
<feature type="domain" description="Maelstrom" evidence="4">
    <location>
        <begin position="61"/>
        <end position="254"/>
    </location>
</feature>
<evidence type="ECO:0000313" key="5">
    <source>
        <dbReference type="EMBL" id="GAT95072.1"/>
    </source>
</evidence>
<evidence type="ECO:0000313" key="6">
    <source>
        <dbReference type="Proteomes" id="UP000078387"/>
    </source>
</evidence>
<dbReference type="EMBL" id="BDEQ01000001">
    <property type="protein sequence ID" value="GAT95072.1"/>
    <property type="molecule type" value="Genomic_DNA"/>
</dbReference>
<dbReference type="Pfam" id="PF13017">
    <property type="entry name" value="Maelstrom"/>
    <property type="match status" value="1"/>
</dbReference>
<sequence>MSYNPRCLHITSSPKQTKEIFKKNKKPNQTRNVKVSLIKDLAQTLENGVFHFYDFEYAAQFSEKIFPIEIGISSYSLKENKEIASYHKLLYPGKFKNVFARTQMIHGIDARDPRLEQNYSLVCIELIKYIEQFPGLAFFVSKEESLAGDKKCIDEIFLRGNVPIPKQIRFITHIQLFDYWCSIQHIELHEKSSFILNHIFKQLECAERCEYHKKINQKYHCALSDARHTSLMELICMKSYGATIIGSDTLPSVKFVKSVWTLKTNILFVNTTSYSDGSPLEVAFTMFDLSQLQIIDQQVFYLKPFNDNFYYSPSCERINDYFESHDLTNDLCIDKMNEYIDFITKNKDTIVVCLVGKLTKLIPTLFITHFLSRSLVEFEKELLVKLAQQHVVVTPKVSVFQNVLKSITLKECDSCKLHMNTSDVCCLHSTYDFIQSVQYVIRHFFAAIQLCESKENVEENVEENQPIKTRCAVIKSETKMPEEVEEEDSDDSHTKETQTTETDTQQDESDELEKKVKKTKKARKTVKRNGLKYDSSTYASFHFE</sequence>
<accession>A0A5K1USC0</accession>
<evidence type="ECO:0000259" key="4">
    <source>
        <dbReference type="Pfam" id="PF13017"/>
    </source>
</evidence>
<dbReference type="OMA" id="PRCLHVT"/>
<protein>
    <recommendedName>
        <fullName evidence="4">Maelstrom domain-containing protein</fullName>
    </recommendedName>
</protein>
<reference evidence="5 6" key="1">
    <citation type="submission" date="2016-05" db="EMBL/GenBank/DDBJ databases">
        <title>First whole genome sequencing of Entamoeba histolytica HM1:IMSS-clone-6.</title>
        <authorList>
            <person name="Mukherjee Avik.K."/>
            <person name="Izumyama S."/>
            <person name="Nakada-Tsukui K."/>
            <person name="Nozaki T."/>
        </authorList>
    </citation>
    <scope>NUCLEOTIDE SEQUENCE [LARGE SCALE GENOMIC DNA]</scope>
    <source>
        <strain evidence="5 6">HM1:IMSS clone 6</strain>
    </source>
</reference>
<gene>
    <name evidence="5" type="ORF">CL6EHI_192630</name>
</gene>
<evidence type="ECO:0000256" key="2">
    <source>
        <dbReference type="ARBA" id="ARBA00023158"/>
    </source>
</evidence>
<organism evidence="5 6">
    <name type="scientific">Entamoeba histolytica</name>
    <dbReference type="NCBI Taxonomy" id="5759"/>
    <lineage>
        <taxon>Eukaryota</taxon>
        <taxon>Amoebozoa</taxon>
        <taxon>Evosea</taxon>
        <taxon>Archamoebae</taxon>
        <taxon>Mastigamoebida</taxon>
        <taxon>Entamoebidae</taxon>
        <taxon>Entamoeba</taxon>
    </lineage>
</organism>